<dbReference type="KEGG" id="apuu:APUU_40137S"/>
<dbReference type="GeneID" id="64973698"/>
<keyword evidence="4" id="KW-1185">Reference proteome</keyword>
<dbReference type="OrthoDB" id="4152607at2759"/>
<accession>A0A7R8AND4</accession>
<dbReference type="Pfam" id="PF24494">
    <property type="entry name" value="DUF7587"/>
    <property type="match status" value="1"/>
</dbReference>
<dbReference type="EMBL" id="AP024446">
    <property type="protein sequence ID" value="BCS23693.1"/>
    <property type="molecule type" value="Genomic_DNA"/>
</dbReference>
<reference evidence="3" key="1">
    <citation type="submission" date="2021-01" db="EMBL/GenBank/DDBJ databases">
        <authorList>
            <consortium name="Aspergillus puulaauensis MK2 genome sequencing consortium"/>
            <person name="Kazuki M."/>
            <person name="Futagami T."/>
        </authorList>
    </citation>
    <scope>NUCLEOTIDE SEQUENCE</scope>
    <source>
        <strain evidence="3">MK2</strain>
    </source>
</reference>
<evidence type="ECO:0000313" key="4">
    <source>
        <dbReference type="Proteomes" id="UP000654913"/>
    </source>
</evidence>
<proteinExistence type="predicted"/>
<reference evidence="3" key="2">
    <citation type="submission" date="2021-02" db="EMBL/GenBank/DDBJ databases">
        <title>Aspergillus puulaauensis MK2 genome sequence.</title>
        <authorList>
            <person name="Futagami T."/>
            <person name="Mori K."/>
            <person name="Kadooka C."/>
            <person name="Tanaka T."/>
        </authorList>
    </citation>
    <scope>NUCLEOTIDE SEQUENCE</scope>
    <source>
        <strain evidence="3">MK2</strain>
    </source>
</reference>
<protein>
    <recommendedName>
        <fullName evidence="2">DUF7587 domain-containing protein</fullName>
    </recommendedName>
</protein>
<gene>
    <name evidence="3" type="ORF">APUU_40137S</name>
</gene>
<dbReference type="AlphaFoldDB" id="A0A7R8AND4"/>
<evidence type="ECO:0000313" key="3">
    <source>
        <dbReference type="EMBL" id="BCS23693.1"/>
    </source>
</evidence>
<dbReference type="RefSeq" id="XP_041555887.1">
    <property type="nucleotide sequence ID" value="XM_041703176.1"/>
</dbReference>
<organism evidence="3 4">
    <name type="scientific">Aspergillus puulaauensis</name>
    <dbReference type="NCBI Taxonomy" id="1220207"/>
    <lineage>
        <taxon>Eukaryota</taxon>
        <taxon>Fungi</taxon>
        <taxon>Dikarya</taxon>
        <taxon>Ascomycota</taxon>
        <taxon>Pezizomycotina</taxon>
        <taxon>Eurotiomycetes</taxon>
        <taxon>Eurotiomycetidae</taxon>
        <taxon>Eurotiales</taxon>
        <taxon>Aspergillaceae</taxon>
        <taxon>Aspergillus</taxon>
    </lineage>
</organism>
<evidence type="ECO:0000259" key="2">
    <source>
        <dbReference type="Pfam" id="PF24494"/>
    </source>
</evidence>
<dbReference type="Proteomes" id="UP000654913">
    <property type="component" value="Chromosome 4"/>
</dbReference>
<evidence type="ECO:0000256" key="1">
    <source>
        <dbReference type="SAM" id="MobiDB-lite"/>
    </source>
</evidence>
<feature type="domain" description="DUF7587" evidence="2">
    <location>
        <begin position="41"/>
        <end position="168"/>
    </location>
</feature>
<dbReference type="InterPro" id="IPR056009">
    <property type="entry name" value="DUF7587"/>
</dbReference>
<sequence>MDAITERMRTTGFSEEPEEPEQLLFNPQPGSLLDIGALDNLPRYLFRVVSPLSDGRTDATWVRSQAACDNTDSSKRDIFSNLDNDELVRVACTLNLHLRWWPKGRFEDNFVSWTSSLLFAIQYIYYRHQGSRDRSSLDDIDLYVIDTAQFPPGTFLRDLDLIEAFRESDTHPEGRDLEDLLALRNRPDYYFGEYLSQGSLKIEGKCQRISAATILDNGLLRRLQPEFGDISATPPEGRAVWVREVNRLRDVLYRSNTHPRLSSNEVRIRLQAAEAIVRQCDPIWRFPIAIYFVALLGPASMTDDSGTAIDNEFFAFFRSELFYEGHKQFSPSGFSVIAPNTMPELERVKQLMQEVQKHWHLRKALGFARDAHTKVRILRIMDTASPIHVDDTNDVLRCAGENILSRLRALQVLCGEVIQAVESNEGQLAD</sequence>
<name>A0A7R8AND4_9EURO</name>
<feature type="region of interest" description="Disordered" evidence="1">
    <location>
        <begin position="1"/>
        <end position="22"/>
    </location>
</feature>